<proteinExistence type="predicted"/>
<dbReference type="Proteomes" id="UP000266016">
    <property type="component" value="Unassembled WGS sequence"/>
</dbReference>
<evidence type="ECO:0008006" key="3">
    <source>
        <dbReference type="Google" id="ProtNLM"/>
    </source>
</evidence>
<reference evidence="1 2" key="1">
    <citation type="submission" date="2018-08" db="EMBL/GenBank/DDBJ databases">
        <title>Bacillus jemisoniae sp. nov., Bacillus chryseoplanitiae sp. nov., Bacillus resnikiae sp. nov., and Bacillus frankliniae sp. nov., isolated from Viking spacecraft and associated surfaces.</title>
        <authorList>
            <person name="Seuylemezian A."/>
            <person name="Vaishampayan P."/>
        </authorList>
    </citation>
    <scope>NUCLEOTIDE SEQUENCE [LARGE SCALE GENOMIC DNA]</scope>
    <source>
        <strain evidence="1 2">MA001</strain>
    </source>
</reference>
<dbReference type="RefSeq" id="WP_119116898.1">
    <property type="nucleotide sequence ID" value="NZ_QWVS01000015.1"/>
</dbReference>
<dbReference type="AlphaFoldDB" id="A0A398BCG1"/>
<sequence length="92" mass="10325">MPLSHEHQLSLLTDILSNHKTDCCGSVSECEQVKRLAAALLGNQHIDSHVKTILTDIYTYSQNGINTNNLEEHITSHQDSLTQWVDGIHQFS</sequence>
<comment type="caution">
    <text evidence="1">The sequence shown here is derived from an EMBL/GenBank/DDBJ whole genome shotgun (WGS) entry which is preliminary data.</text>
</comment>
<keyword evidence="2" id="KW-1185">Reference proteome</keyword>
<evidence type="ECO:0000313" key="2">
    <source>
        <dbReference type="Proteomes" id="UP000266016"/>
    </source>
</evidence>
<evidence type="ECO:0000313" key="1">
    <source>
        <dbReference type="EMBL" id="RID86508.1"/>
    </source>
</evidence>
<dbReference type="Pfam" id="PF14165">
    <property type="entry name" value="YtzH"/>
    <property type="match status" value="1"/>
</dbReference>
<organism evidence="1 2">
    <name type="scientific">Peribacillus asahii</name>
    <dbReference type="NCBI Taxonomy" id="228899"/>
    <lineage>
        <taxon>Bacteria</taxon>
        <taxon>Bacillati</taxon>
        <taxon>Bacillota</taxon>
        <taxon>Bacilli</taxon>
        <taxon>Bacillales</taxon>
        <taxon>Bacillaceae</taxon>
        <taxon>Peribacillus</taxon>
    </lineage>
</organism>
<gene>
    <name evidence="1" type="ORF">D1953_09265</name>
</gene>
<dbReference type="EMBL" id="QWVS01000015">
    <property type="protein sequence ID" value="RID86508.1"/>
    <property type="molecule type" value="Genomic_DNA"/>
</dbReference>
<name>A0A398BCG1_9BACI</name>
<dbReference type="InterPro" id="IPR025547">
    <property type="entry name" value="YtzH"/>
</dbReference>
<protein>
    <recommendedName>
        <fullName evidence="3">YtzH-like protein</fullName>
    </recommendedName>
</protein>
<accession>A0A398BCG1</accession>